<evidence type="ECO:0000313" key="3">
    <source>
        <dbReference type="Proteomes" id="UP000800036"/>
    </source>
</evidence>
<name>A0A6A5UUT7_9PLEO</name>
<feature type="region of interest" description="Disordered" evidence="1">
    <location>
        <begin position="1"/>
        <end position="77"/>
    </location>
</feature>
<protein>
    <submittedName>
        <fullName evidence="2">Uncharacterized protein</fullName>
    </submittedName>
</protein>
<accession>A0A6A5UUT7</accession>
<gene>
    <name evidence="2" type="ORF">BU23DRAFT_573135</name>
</gene>
<feature type="compositionally biased region" description="Low complexity" evidence="1">
    <location>
        <begin position="48"/>
        <end position="59"/>
    </location>
</feature>
<keyword evidence="3" id="KW-1185">Reference proteome</keyword>
<dbReference type="Proteomes" id="UP000800036">
    <property type="component" value="Unassembled WGS sequence"/>
</dbReference>
<dbReference type="EMBL" id="ML976731">
    <property type="protein sequence ID" value="KAF1967522.1"/>
    <property type="molecule type" value="Genomic_DNA"/>
</dbReference>
<proteinExistence type="predicted"/>
<feature type="compositionally biased region" description="Low complexity" evidence="1">
    <location>
        <begin position="9"/>
        <end position="32"/>
    </location>
</feature>
<evidence type="ECO:0000313" key="2">
    <source>
        <dbReference type="EMBL" id="KAF1967522.1"/>
    </source>
</evidence>
<dbReference type="AlphaFoldDB" id="A0A6A5UUT7"/>
<reference evidence="2" key="1">
    <citation type="journal article" date="2020" name="Stud. Mycol.">
        <title>101 Dothideomycetes genomes: a test case for predicting lifestyles and emergence of pathogens.</title>
        <authorList>
            <person name="Haridas S."/>
            <person name="Albert R."/>
            <person name="Binder M."/>
            <person name="Bloem J."/>
            <person name="Labutti K."/>
            <person name="Salamov A."/>
            <person name="Andreopoulos B."/>
            <person name="Baker S."/>
            <person name="Barry K."/>
            <person name="Bills G."/>
            <person name="Bluhm B."/>
            <person name="Cannon C."/>
            <person name="Castanera R."/>
            <person name="Culley D."/>
            <person name="Daum C."/>
            <person name="Ezra D."/>
            <person name="Gonzalez J."/>
            <person name="Henrissat B."/>
            <person name="Kuo A."/>
            <person name="Liang C."/>
            <person name="Lipzen A."/>
            <person name="Lutzoni F."/>
            <person name="Magnuson J."/>
            <person name="Mondo S."/>
            <person name="Nolan M."/>
            <person name="Ohm R."/>
            <person name="Pangilinan J."/>
            <person name="Park H.-J."/>
            <person name="Ramirez L."/>
            <person name="Alfaro M."/>
            <person name="Sun H."/>
            <person name="Tritt A."/>
            <person name="Yoshinaga Y."/>
            <person name="Zwiers L.-H."/>
            <person name="Turgeon B."/>
            <person name="Goodwin S."/>
            <person name="Spatafora J."/>
            <person name="Crous P."/>
            <person name="Grigoriev I."/>
        </authorList>
    </citation>
    <scope>NUCLEOTIDE SEQUENCE</scope>
    <source>
        <strain evidence="2">CBS 107.79</strain>
    </source>
</reference>
<dbReference type="OrthoDB" id="10543071at2759"/>
<organism evidence="2 3">
    <name type="scientific">Bimuria novae-zelandiae CBS 107.79</name>
    <dbReference type="NCBI Taxonomy" id="1447943"/>
    <lineage>
        <taxon>Eukaryota</taxon>
        <taxon>Fungi</taxon>
        <taxon>Dikarya</taxon>
        <taxon>Ascomycota</taxon>
        <taxon>Pezizomycotina</taxon>
        <taxon>Dothideomycetes</taxon>
        <taxon>Pleosporomycetidae</taxon>
        <taxon>Pleosporales</taxon>
        <taxon>Massarineae</taxon>
        <taxon>Didymosphaeriaceae</taxon>
        <taxon>Bimuria</taxon>
    </lineage>
</organism>
<evidence type="ECO:0000256" key="1">
    <source>
        <dbReference type="SAM" id="MobiDB-lite"/>
    </source>
</evidence>
<sequence>MSTMRNFLSQRASTRSTSQSQSSQSSRSTQGSDVIHHARSRRLEKSRSLLSESSSRDSSPAPVYDSHAREHPGDSLLNPGVVFPIEWDNIWLASKKLKAEELGYRVKHSS</sequence>